<evidence type="ECO:0000256" key="9">
    <source>
        <dbReference type="ARBA" id="ARBA00023136"/>
    </source>
</evidence>
<keyword evidence="12" id="KW-0119">Carbohydrate metabolism</keyword>
<name>A0AA35VQ66_LACSI</name>
<comment type="pathway">
    <text evidence="2">Glycan metabolism.</text>
</comment>
<keyword evidence="10" id="KW-0325">Glycoprotein</keyword>
<evidence type="ECO:0000256" key="7">
    <source>
        <dbReference type="ARBA" id="ARBA00022968"/>
    </source>
</evidence>
<evidence type="ECO:0000256" key="8">
    <source>
        <dbReference type="ARBA" id="ARBA00022989"/>
    </source>
</evidence>
<dbReference type="GO" id="GO:0016757">
    <property type="term" value="F:glycosyltransferase activity"/>
    <property type="evidence" value="ECO:0007669"/>
    <property type="project" value="UniProtKB-KW"/>
</dbReference>
<dbReference type="GO" id="GO:0009507">
    <property type="term" value="C:chloroplast"/>
    <property type="evidence" value="ECO:0007669"/>
    <property type="project" value="TreeGrafter"/>
</dbReference>
<dbReference type="Proteomes" id="UP001177003">
    <property type="component" value="Chromosome 0"/>
</dbReference>
<evidence type="ECO:0000256" key="10">
    <source>
        <dbReference type="ARBA" id="ARBA00023180"/>
    </source>
</evidence>
<dbReference type="Pfam" id="PF10250">
    <property type="entry name" value="O-FucT"/>
    <property type="match status" value="1"/>
</dbReference>
<proteinExistence type="inferred from homology"/>
<keyword evidence="8" id="KW-1133">Transmembrane helix</keyword>
<evidence type="ECO:0000256" key="5">
    <source>
        <dbReference type="ARBA" id="ARBA00022679"/>
    </source>
</evidence>
<keyword evidence="5" id="KW-0808">Transferase</keyword>
<keyword evidence="9" id="KW-0472">Membrane</keyword>
<dbReference type="PANTHER" id="PTHR31741">
    <property type="entry name" value="OS02G0726500 PROTEIN-RELATED"/>
    <property type="match status" value="1"/>
</dbReference>
<dbReference type="GO" id="GO:0006004">
    <property type="term" value="P:fucose metabolic process"/>
    <property type="evidence" value="ECO:0007669"/>
    <property type="project" value="UniProtKB-KW"/>
</dbReference>
<evidence type="ECO:0000256" key="12">
    <source>
        <dbReference type="ARBA" id="ARBA00023277"/>
    </source>
</evidence>
<gene>
    <name evidence="14" type="ORF">LSALG_LOCUS6034</name>
</gene>
<dbReference type="AlphaFoldDB" id="A0AA35VQ66"/>
<evidence type="ECO:0000256" key="3">
    <source>
        <dbReference type="ARBA" id="ARBA00007737"/>
    </source>
</evidence>
<evidence type="ECO:0000256" key="11">
    <source>
        <dbReference type="ARBA" id="ARBA00023253"/>
    </source>
</evidence>
<evidence type="ECO:0000256" key="4">
    <source>
        <dbReference type="ARBA" id="ARBA00022676"/>
    </source>
</evidence>
<keyword evidence="11" id="KW-0294">Fucose metabolism</keyword>
<protein>
    <recommendedName>
        <fullName evidence="13">O-fucosyltransferase family protein</fullName>
    </recommendedName>
</protein>
<keyword evidence="6" id="KW-0812">Transmembrane</keyword>
<accession>A0AA35VQ66</accession>
<evidence type="ECO:0000313" key="14">
    <source>
        <dbReference type="EMBL" id="CAI9265422.1"/>
    </source>
</evidence>
<reference evidence="14" key="1">
    <citation type="submission" date="2023-04" db="EMBL/GenBank/DDBJ databases">
        <authorList>
            <person name="Vijverberg K."/>
            <person name="Xiong W."/>
            <person name="Schranz E."/>
        </authorList>
    </citation>
    <scope>NUCLEOTIDE SEQUENCE</scope>
</reference>
<dbReference type="PANTHER" id="PTHR31741:SF51">
    <property type="entry name" value="RHAMNOGALACTURONAN I RHAMNOSYLTRANSFERASE 1"/>
    <property type="match status" value="1"/>
</dbReference>
<organism evidence="14 15">
    <name type="scientific">Lactuca saligna</name>
    <name type="common">Willowleaf lettuce</name>
    <dbReference type="NCBI Taxonomy" id="75948"/>
    <lineage>
        <taxon>Eukaryota</taxon>
        <taxon>Viridiplantae</taxon>
        <taxon>Streptophyta</taxon>
        <taxon>Embryophyta</taxon>
        <taxon>Tracheophyta</taxon>
        <taxon>Spermatophyta</taxon>
        <taxon>Magnoliopsida</taxon>
        <taxon>eudicotyledons</taxon>
        <taxon>Gunneridae</taxon>
        <taxon>Pentapetalae</taxon>
        <taxon>asterids</taxon>
        <taxon>campanulids</taxon>
        <taxon>Asterales</taxon>
        <taxon>Asteraceae</taxon>
        <taxon>Cichorioideae</taxon>
        <taxon>Cichorieae</taxon>
        <taxon>Lactucinae</taxon>
        <taxon>Lactuca</taxon>
    </lineage>
</organism>
<comment type="similarity">
    <text evidence="3">Belongs to the glycosyltransferase GT106 family.</text>
</comment>
<evidence type="ECO:0000256" key="6">
    <source>
        <dbReference type="ARBA" id="ARBA00022692"/>
    </source>
</evidence>
<evidence type="ECO:0000313" key="15">
    <source>
        <dbReference type="Proteomes" id="UP001177003"/>
    </source>
</evidence>
<evidence type="ECO:0000256" key="1">
    <source>
        <dbReference type="ARBA" id="ARBA00004606"/>
    </source>
</evidence>
<keyword evidence="15" id="KW-1185">Reference proteome</keyword>
<dbReference type="GO" id="GO:0016020">
    <property type="term" value="C:membrane"/>
    <property type="evidence" value="ECO:0007669"/>
    <property type="project" value="UniProtKB-SubCell"/>
</dbReference>
<keyword evidence="4" id="KW-0328">Glycosyltransferase</keyword>
<evidence type="ECO:0000256" key="13">
    <source>
        <dbReference type="ARBA" id="ARBA00030350"/>
    </source>
</evidence>
<sequence>MDFDQNIQIYIASGEIYGCQNRLAPLCNTFPHIVKKDTILDADELKQFQNHSSQMAALDFMVSVASKRRYLGFKKTTRLDREKLINLIDLHQNGTISWIKFSGAVKMAHRKRLGRSGDRRIVANKPKEEDYFYANPQECFCDATTNSDS</sequence>
<dbReference type="EMBL" id="OX465086">
    <property type="protein sequence ID" value="CAI9265422.1"/>
    <property type="molecule type" value="Genomic_DNA"/>
</dbReference>
<comment type="subcellular location">
    <subcellularLocation>
        <location evidence="1">Membrane</location>
        <topology evidence="1">Single-pass type II membrane protein</topology>
    </subcellularLocation>
</comment>
<evidence type="ECO:0000256" key="2">
    <source>
        <dbReference type="ARBA" id="ARBA00004881"/>
    </source>
</evidence>
<dbReference type="InterPro" id="IPR019378">
    <property type="entry name" value="GDP-Fuc_O-FucTrfase"/>
</dbReference>
<keyword evidence="7" id="KW-0735">Signal-anchor</keyword>